<dbReference type="Proteomes" id="UP001283366">
    <property type="component" value="Unassembled WGS sequence"/>
</dbReference>
<sequence>MALCVEQGEQGYLYISGSAINECSSLVVLTVDEYKANTVQLNPSEISSLFFFAFGLVLVSYKISWVVGVMKNLIGKI</sequence>
<keyword evidence="1" id="KW-1133">Transmembrane helix</keyword>
<dbReference type="AlphaFoldDB" id="A0A1Y6ISX0"/>
<evidence type="ECO:0000313" key="3">
    <source>
        <dbReference type="EMBL" id="MDW6004457.1"/>
    </source>
</evidence>
<dbReference type="OrthoDB" id="6053542at2"/>
<accession>A0A1Y6ISX0</accession>
<reference evidence="4 5" key="1">
    <citation type="submission" date="2017-05" db="EMBL/GenBank/DDBJ databases">
        <authorList>
            <person name="Song R."/>
            <person name="Chenine A.L."/>
            <person name="Ruprecht R.M."/>
        </authorList>
    </citation>
    <scope>NUCLEOTIDE SEQUENCE [LARGE SCALE GENOMIC DNA]</scope>
    <source>
        <strain evidence="4 5">CECT 7927</strain>
    </source>
</reference>
<protein>
    <submittedName>
        <fullName evidence="4">Uncharacterized protein</fullName>
    </submittedName>
</protein>
<proteinExistence type="predicted"/>
<organism evidence="4 5">
    <name type="scientific">Vibrio mangrovi</name>
    <dbReference type="NCBI Taxonomy" id="474394"/>
    <lineage>
        <taxon>Bacteria</taxon>
        <taxon>Pseudomonadati</taxon>
        <taxon>Pseudomonadota</taxon>
        <taxon>Gammaproteobacteria</taxon>
        <taxon>Vibrionales</taxon>
        <taxon>Vibrionaceae</taxon>
        <taxon>Vibrio</taxon>
    </lineage>
</organism>
<dbReference type="Proteomes" id="UP000196125">
    <property type="component" value="Unassembled WGS sequence"/>
</dbReference>
<evidence type="ECO:0000313" key="4">
    <source>
        <dbReference type="EMBL" id="SMS00745.1"/>
    </source>
</evidence>
<evidence type="ECO:0000313" key="5">
    <source>
        <dbReference type="Proteomes" id="UP000196125"/>
    </source>
</evidence>
<evidence type="ECO:0000313" key="2">
    <source>
        <dbReference type="EMBL" id="MDW6004443.1"/>
    </source>
</evidence>
<name>A0A1Y6ISX0_9VIBR</name>
<keyword evidence="1" id="KW-0812">Transmembrane</keyword>
<evidence type="ECO:0000313" key="6">
    <source>
        <dbReference type="Proteomes" id="UP001283366"/>
    </source>
</evidence>
<feature type="transmembrane region" description="Helical" evidence="1">
    <location>
        <begin position="49"/>
        <end position="70"/>
    </location>
</feature>
<keyword evidence="6" id="KW-1185">Reference proteome</keyword>
<dbReference type="EMBL" id="JAWRCO010000002">
    <property type="protein sequence ID" value="MDW6004457.1"/>
    <property type="molecule type" value="Genomic_DNA"/>
</dbReference>
<dbReference type="EMBL" id="FXXI01000003">
    <property type="protein sequence ID" value="SMS00745.1"/>
    <property type="molecule type" value="Genomic_DNA"/>
</dbReference>
<reference evidence="2 6" key="2">
    <citation type="submission" date="2023-11" db="EMBL/GenBank/DDBJ databases">
        <title>Plant-associative lifestyle of Vibrio porteresiae and its evolutionary dynamics.</title>
        <authorList>
            <person name="Rameshkumar N."/>
            <person name="Kirti K."/>
        </authorList>
    </citation>
    <scope>NUCLEOTIDE SEQUENCE [LARGE SCALE GENOMIC DNA]</scope>
    <source>
        <strain evidence="2 6">MSSRF38</strain>
    </source>
</reference>
<gene>
    <name evidence="2" type="ORF">SBX37_16420</name>
    <name evidence="3" type="ORF">SBX37_16490</name>
    <name evidence="4" type="ORF">VIM7927_02014</name>
</gene>
<dbReference type="RefSeq" id="WP_087480804.1">
    <property type="nucleotide sequence ID" value="NZ_AP024884.1"/>
</dbReference>
<dbReference type="EMBL" id="JAWRCO010000002">
    <property type="protein sequence ID" value="MDW6004443.1"/>
    <property type="molecule type" value="Genomic_DNA"/>
</dbReference>
<evidence type="ECO:0000256" key="1">
    <source>
        <dbReference type="SAM" id="Phobius"/>
    </source>
</evidence>
<keyword evidence="1" id="KW-0472">Membrane</keyword>